<keyword evidence="1" id="KW-0812">Transmembrane</keyword>
<reference evidence="2 3" key="1">
    <citation type="submission" date="2019-04" db="EMBL/GenBank/DDBJ databases">
        <title>Complete genome sequence of Arthrobacter sp. ZXY-2 associated with effective atrazine degradation and salt adaptation.</title>
        <authorList>
            <person name="Zhao X."/>
        </authorList>
    </citation>
    <scope>NUCLEOTIDE SEQUENCE [LARGE SCALE GENOMIC DNA]</scope>
    <source>
        <strain evidence="3">ZP60</strain>
    </source>
</reference>
<dbReference type="EMBL" id="CP039375">
    <property type="protein sequence ID" value="QCD64274.1"/>
    <property type="molecule type" value="Genomic_DNA"/>
</dbReference>
<dbReference type="Proteomes" id="UP000297053">
    <property type="component" value="Chromosome"/>
</dbReference>
<reference evidence="2 3" key="2">
    <citation type="submission" date="2019-04" db="EMBL/GenBank/DDBJ databases">
        <authorList>
            <person name="Yang S."/>
            <person name="Wei W."/>
        </authorList>
    </citation>
    <scope>NUCLEOTIDE SEQUENCE [LARGE SCALE GENOMIC DNA]</scope>
    <source>
        <strain evidence="3">ZP60</strain>
    </source>
</reference>
<accession>A0A4D6K980</accession>
<organism evidence="2 3">
    <name type="scientific">Halomicrobium mukohataei</name>
    <dbReference type="NCBI Taxonomy" id="57705"/>
    <lineage>
        <taxon>Archaea</taxon>
        <taxon>Methanobacteriati</taxon>
        <taxon>Methanobacteriota</taxon>
        <taxon>Stenosarchaea group</taxon>
        <taxon>Halobacteria</taxon>
        <taxon>Halobacteriales</taxon>
        <taxon>Haloarculaceae</taxon>
        <taxon>Halomicrobium</taxon>
    </lineage>
</organism>
<feature type="transmembrane region" description="Helical" evidence="1">
    <location>
        <begin position="102"/>
        <end position="122"/>
    </location>
</feature>
<evidence type="ECO:0000256" key="1">
    <source>
        <dbReference type="SAM" id="Phobius"/>
    </source>
</evidence>
<sequence length="125" mass="13796">MRSYERPQLRPARRWYLAAYARAVKRLVGVVTVSYLLYRLGIEALYERIVYLSPPELYGHGYFAGYVHGSAQPTRLVTPFPLGEPIAVGAVPYARAVFEGPLGVGVVLSALVVLAVHAAVVVRER</sequence>
<name>A0A4D6K980_9EURY</name>
<dbReference type="GeneID" id="42177469"/>
<proteinExistence type="predicted"/>
<evidence type="ECO:0000313" key="3">
    <source>
        <dbReference type="Proteomes" id="UP000297053"/>
    </source>
</evidence>
<feature type="transmembrane region" description="Helical" evidence="1">
    <location>
        <begin position="20"/>
        <end position="38"/>
    </location>
</feature>
<keyword evidence="1" id="KW-0472">Membrane</keyword>
<keyword evidence="1" id="KW-1133">Transmembrane helix</keyword>
<dbReference type="RefSeq" id="WP_015763685.1">
    <property type="nucleotide sequence ID" value="NZ_CP039375.1"/>
</dbReference>
<protein>
    <submittedName>
        <fullName evidence="2">Uncharacterized protein</fullName>
    </submittedName>
</protein>
<gene>
    <name evidence="2" type="ORF">E5139_00990</name>
</gene>
<dbReference type="KEGG" id="halz:E5139_00990"/>
<evidence type="ECO:0000313" key="2">
    <source>
        <dbReference type="EMBL" id="QCD64274.1"/>
    </source>
</evidence>
<dbReference type="AlphaFoldDB" id="A0A4D6K980"/>